<evidence type="ECO:0000313" key="3">
    <source>
        <dbReference type="EMBL" id="ABG45596.1"/>
    </source>
</evidence>
<evidence type="ECO:0000313" key="6">
    <source>
        <dbReference type="Proteomes" id="UP000122860"/>
    </source>
</evidence>
<evidence type="ECO:0000313" key="5">
    <source>
        <dbReference type="Proteomes" id="UP000117241"/>
    </source>
</evidence>
<accession>Q0N8B4</accession>
<sequence>MITVHIPILSSMVSQKSFTKIFLFSFSLRWSHKNIKPLSDGVVKSFISFSLRWSHKNIKPLSDGLYKAIDFFTL</sequence>
<evidence type="ECO:0000313" key="2">
    <source>
        <dbReference type="EMBL" id="ABF28184.1"/>
    </source>
</evidence>
<dbReference type="EMBL" id="DQ441442">
    <property type="protein sequence ID" value="ABF28184.1"/>
    <property type="molecule type" value="Genomic_DNA"/>
</dbReference>
<organism evidence="2 6">
    <name type="scientific">Variola virus</name>
    <dbReference type="NCBI Taxonomy" id="10255"/>
    <lineage>
        <taxon>Viruses</taxon>
        <taxon>Varidnaviria</taxon>
        <taxon>Bamfordvirae</taxon>
        <taxon>Nucleocytoviricota</taxon>
        <taxon>Pokkesviricetes</taxon>
        <taxon>Chitovirales</taxon>
        <taxon>Poxviridae</taxon>
        <taxon>Chordopoxvirinae</taxon>
        <taxon>Orthopoxvirus</taxon>
        <taxon>Orthopoxvirus variola</taxon>
    </lineage>
</organism>
<dbReference type="EMBL" id="DQ441437">
    <property type="protein sequence ID" value="ABF27187.1"/>
    <property type="molecule type" value="Genomic_DNA"/>
</dbReference>
<dbReference type="Proteomes" id="UP000122860">
    <property type="component" value="Segment"/>
</dbReference>
<name>Q0N8B4_VARV</name>
<dbReference type="Proteomes" id="UP000117241">
    <property type="component" value="Segment"/>
</dbReference>
<reference evidence="4 5" key="1">
    <citation type="journal article" date="2006" name="Science">
        <title>Genome sequence diversity and clues to the evolution of variola (smallpox) virus.</title>
        <authorList>
            <person name="Esposito J.J."/>
            <person name="Sammons S.A."/>
            <person name="Frace A.M."/>
            <person name="Osborne J.D."/>
            <person name="Olsen-Rasmussen M."/>
            <person name="Zhang M."/>
            <person name="Govil D."/>
            <person name="Damon I.K."/>
            <person name="Kline R."/>
            <person name="Laker M."/>
            <person name="Li Y."/>
            <person name="Smith G.L."/>
            <person name="Meyer H."/>
            <person name="LeDuc J.W."/>
            <person name="Wohlhueter R.M."/>
        </authorList>
    </citation>
    <scope>NUCLEOTIDE SEQUENCE [LARGE SCALE GENOMIC DNA]</scope>
    <source>
        <strain evidence="1">Sierra Leone 1969</strain>
        <strain evidence="3">Sumatra 1970 V70-222</strain>
        <strain evidence="2">Sumatra 1970 V70-228</strain>
    </source>
</reference>
<gene>
    <name evidence="1" type="ORF">VARV_SLN68_258_207</name>
    <name evidence="3" type="ORF">VARV_SUM70_222_207</name>
    <name evidence="2" type="ORF">VARV_SUM70_228_207</name>
</gene>
<evidence type="ECO:0000313" key="1">
    <source>
        <dbReference type="EMBL" id="ABF27187.1"/>
    </source>
</evidence>
<dbReference type="Proteomes" id="UP000098436">
    <property type="component" value="Segment"/>
</dbReference>
<protein>
    <submittedName>
        <fullName evidence="2">Uncharacterized protein</fullName>
    </submittedName>
</protein>
<evidence type="ECO:0000313" key="4">
    <source>
        <dbReference type="Proteomes" id="UP000098436"/>
    </source>
</evidence>
<dbReference type="EMBL" id="DQ437591">
    <property type="protein sequence ID" value="ABG45596.1"/>
    <property type="molecule type" value="Genomic_DNA"/>
</dbReference>
<proteinExistence type="predicted"/>
<organismHost>
    <name type="scientific">Homo sapiens</name>
    <name type="common">Human</name>
    <dbReference type="NCBI Taxonomy" id="9606"/>
</organismHost>